<dbReference type="InterPro" id="IPR000835">
    <property type="entry name" value="HTH_MarR-typ"/>
</dbReference>
<feature type="region of interest" description="Disordered" evidence="1">
    <location>
        <begin position="1"/>
        <end position="23"/>
    </location>
</feature>
<evidence type="ECO:0000259" key="2">
    <source>
        <dbReference type="Pfam" id="PF12802"/>
    </source>
</evidence>
<accession>A0A1T5K9T0</accession>
<name>A0A1T5K9T0_9MICO</name>
<dbReference type="SUPFAM" id="SSF46785">
    <property type="entry name" value="Winged helix' DNA-binding domain"/>
    <property type="match status" value="1"/>
</dbReference>
<evidence type="ECO:0000256" key="1">
    <source>
        <dbReference type="SAM" id="MobiDB-lite"/>
    </source>
</evidence>
<dbReference type="EMBL" id="FUZQ01000003">
    <property type="protein sequence ID" value="SKC60436.1"/>
    <property type="molecule type" value="Genomic_DNA"/>
</dbReference>
<keyword evidence="4" id="KW-1185">Reference proteome</keyword>
<dbReference type="Gene3D" id="1.10.10.10">
    <property type="entry name" value="Winged helix-like DNA-binding domain superfamily/Winged helix DNA-binding domain"/>
    <property type="match status" value="1"/>
</dbReference>
<protein>
    <submittedName>
        <fullName evidence="3">DNA-binding transcriptional regulator, MarR family</fullName>
    </submittedName>
</protein>
<evidence type="ECO:0000313" key="3">
    <source>
        <dbReference type="EMBL" id="SKC60436.1"/>
    </source>
</evidence>
<dbReference type="AlphaFoldDB" id="A0A1T5K9T0"/>
<dbReference type="Proteomes" id="UP000189777">
    <property type="component" value="Unassembled WGS sequence"/>
</dbReference>
<feature type="compositionally biased region" description="Low complexity" evidence="1">
    <location>
        <begin position="1"/>
        <end position="17"/>
    </location>
</feature>
<organism evidence="3 4">
    <name type="scientific">Krasilnikoviella flava</name>
    <dbReference type="NCBI Taxonomy" id="526729"/>
    <lineage>
        <taxon>Bacteria</taxon>
        <taxon>Bacillati</taxon>
        <taxon>Actinomycetota</taxon>
        <taxon>Actinomycetes</taxon>
        <taxon>Micrococcales</taxon>
        <taxon>Promicromonosporaceae</taxon>
        <taxon>Krasilnikoviella</taxon>
    </lineage>
</organism>
<dbReference type="InterPro" id="IPR036390">
    <property type="entry name" value="WH_DNA-bd_sf"/>
</dbReference>
<dbReference type="OrthoDB" id="3213352at2"/>
<sequence length="162" mass="17262">MPSETPSSATSPTRSAPFGTGPGLAPDRRIAALLARLDVHRRLAEHRSVIGVADGRLLWLLSDGRPRTLREIADSLRLEQSTVNRQVNGALAAGLLRRFTEPGRSARLVEPTAEGLALFETATGQALGAYSDGLAVLGDDVETFLELLGRFADAYGDAVREA</sequence>
<gene>
    <name evidence="3" type="ORF">SAMN04324258_1970</name>
</gene>
<keyword evidence="3" id="KW-0238">DNA-binding</keyword>
<dbReference type="STRING" id="526729.SAMN04324258_1970"/>
<proteinExistence type="predicted"/>
<dbReference type="GO" id="GO:0003700">
    <property type="term" value="F:DNA-binding transcription factor activity"/>
    <property type="evidence" value="ECO:0007669"/>
    <property type="project" value="InterPro"/>
</dbReference>
<reference evidence="3 4" key="1">
    <citation type="submission" date="2017-02" db="EMBL/GenBank/DDBJ databases">
        <authorList>
            <person name="Peterson S.W."/>
        </authorList>
    </citation>
    <scope>NUCLEOTIDE SEQUENCE [LARGE SCALE GENOMIC DNA]</scope>
    <source>
        <strain evidence="3 4">DSM 21481</strain>
    </source>
</reference>
<evidence type="ECO:0000313" key="4">
    <source>
        <dbReference type="Proteomes" id="UP000189777"/>
    </source>
</evidence>
<dbReference type="RefSeq" id="WP_139820824.1">
    <property type="nucleotide sequence ID" value="NZ_FUZQ01000003.1"/>
</dbReference>
<dbReference type="Pfam" id="PF12802">
    <property type="entry name" value="MarR_2"/>
    <property type="match status" value="1"/>
</dbReference>
<feature type="domain" description="HTH marR-type" evidence="2">
    <location>
        <begin position="54"/>
        <end position="98"/>
    </location>
</feature>
<dbReference type="GO" id="GO:0003677">
    <property type="term" value="F:DNA binding"/>
    <property type="evidence" value="ECO:0007669"/>
    <property type="project" value="UniProtKB-KW"/>
</dbReference>
<dbReference type="InterPro" id="IPR036388">
    <property type="entry name" value="WH-like_DNA-bd_sf"/>
</dbReference>